<proteinExistence type="predicted"/>
<dbReference type="RefSeq" id="WP_149474666.1">
    <property type="nucleotide sequence ID" value="NZ_JAGGMB010000002.1"/>
</dbReference>
<keyword evidence="3" id="KW-1185">Reference proteome</keyword>
<dbReference type="Pfam" id="PF09861">
    <property type="entry name" value="Lar_N"/>
    <property type="match status" value="1"/>
</dbReference>
<evidence type="ECO:0000313" key="2">
    <source>
        <dbReference type="EMBL" id="MBP2076500.1"/>
    </source>
</evidence>
<evidence type="ECO:0000313" key="3">
    <source>
        <dbReference type="Proteomes" id="UP001138793"/>
    </source>
</evidence>
<dbReference type="GO" id="GO:0050043">
    <property type="term" value="F:lactate racemase activity"/>
    <property type="evidence" value="ECO:0007669"/>
    <property type="project" value="InterPro"/>
</dbReference>
<dbReference type="Proteomes" id="UP001138793">
    <property type="component" value="Unassembled WGS sequence"/>
</dbReference>
<organism evidence="2 3">
    <name type="scientific">Oceanobacillus polygoni</name>
    <dbReference type="NCBI Taxonomy" id="1235259"/>
    <lineage>
        <taxon>Bacteria</taxon>
        <taxon>Bacillati</taxon>
        <taxon>Bacillota</taxon>
        <taxon>Bacilli</taxon>
        <taxon>Bacillales</taxon>
        <taxon>Bacillaceae</taxon>
        <taxon>Oceanobacillus</taxon>
    </lineage>
</organism>
<dbReference type="EMBL" id="JAGGMB010000002">
    <property type="protein sequence ID" value="MBP2076500.1"/>
    <property type="molecule type" value="Genomic_DNA"/>
</dbReference>
<dbReference type="AlphaFoldDB" id="A0A9X0YPC7"/>
<gene>
    <name evidence="2" type="ORF">J2Z64_000712</name>
</gene>
<dbReference type="OrthoDB" id="9788398at2"/>
<feature type="domain" description="LarA-like N-terminal" evidence="1">
    <location>
        <begin position="51"/>
        <end position="174"/>
    </location>
</feature>
<comment type="caution">
    <text evidence="2">The sequence shown here is derived from an EMBL/GenBank/DDBJ whole genome shotgun (WGS) entry which is preliminary data.</text>
</comment>
<protein>
    <recommendedName>
        <fullName evidence="1">LarA-like N-terminal domain-containing protein</fullName>
    </recommendedName>
</protein>
<dbReference type="Gene3D" id="3.40.50.11440">
    <property type="match status" value="1"/>
</dbReference>
<accession>A0A9X0YPC7</accession>
<evidence type="ECO:0000259" key="1">
    <source>
        <dbReference type="Pfam" id="PF09861"/>
    </source>
</evidence>
<dbReference type="InterPro" id="IPR018657">
    <property type="entry name" value="LarA-like_N"/>
</dbReference>
<name>A0A9X0YPC7_9BACI</name>
<reference evidence="2" key="1">
    <citation type="submission" date="2021-03" db="EMBL/GenBank/DDBJ databases">
        <title>Genomic Encyclopedia of Type Strains, Phase IV (KMG-IV): sequencing the most valuable type-strain genomes for metagenomic binning, comparative biology and taxonomic classification.</title>
        <authorList>
            <person name="Goeker M."/>
        </authorList>
    </citation>
    <scope>NUCLEOTIDE SEQUENCE</scope>
    <source>
        <strain evidence="2">DSM 107338</strain>
    </source>
</reference>
<sequence length="425" mass="47484">MLLYEIEQKFQGVKITDIKETIRGELQQNKQLHSLPKHAEIAITAGSRGIENIVQILRETILYLKEKNYRPFIVPAMGSHGGANAAGQVEVLHHLGIMEESMGVPIRSSMEAVKLGITPEGLPVYMDKNAYQADGIIVINRIKAHTAFRGKVESGLSKMVTIGLGKQKGASFVHSQGADEMERNIMAISKYAINNSSICMGLAIIENGYDQTSVIKGVAAHNWHILEEELLKKSKELMPSLPLSELDILVIEEIGKNYSGTGLDPNIIGRMRIDSVPEPTEINIKRILALDLSEQSHGNAQGIGLADFTTEKLIHKIDRKPTYMNALTSTFLKRVMFPMYYETEQEALEAAFTSLGPEINRSEVDFIQIPNTLHLSRLYISESGLKKIDKQKINYEIIRKLELHFENGKIKARLLASNRKKSEIV</sequence>